<organism evidence="3 4">
    <name type="scientific">Mogibacterium kristiansenii</name>
    <dbReference type="NCBI Taxonomy" id="2606708"/>
    <lineage>
        <taxon>Bacteria</taxon>
        <taxon>Bacillati</taxon>
        <taxon>Bacillota</taxon>
        <taxon>Clostridia</taxon>
        <taxon>Peptostreptococcales</taxon>
        <taxon>Anaerovoracaceae</taxon>
        <taxon>Mogibacterium</taxon>
    </lineage>
</organism>
<dbReference type="Gene3D" id="3.10.620.30">
    <property type="match status" value="1"/>
</dbReference>
<dbReference type="InterPro" id="IPR038765">
    <property type="entry name" value="Papain-like_cys_pep_sf"/>
</dbReference>
<name>A0A6N7XP59_9FIRM</name>
<dbReference type="Proteomes" id="UP000469424">
    <property type="component" value="Unassembled WGS sequence"/>
</dbReference>
<evidence type="ECO:0000256" key="1">
    <source>
        <dbReference type="SAM" id="SignalP"/>
    </source>
</evidence>
<dbReference type="AlphaFoldDB" id="A0A6N7XP59"/>
<feature type="domain" description="BIG2" evidence="2">
    <location>
        <begin position="118"/>
        <end position="195"/>
    </location>
</feature>
<dbReference type="PANTHER" id="PTHR38339:SF1">
    <property type="entry name" value="TRANSGLUTAMINASE-LIKE DOMAIN-CONTAINING PROTEIN"/>
    <property type="match status" value="1"/>
</dbReference>
<dbReference type="SUPFAM" id="SSF49373">
    <property type="entry name" value="Invasin/intimin cell-adhesion fragments"/>
    <property type="match status" value="1"/>
</dbReference>
<dbReference type="Pfam" id="PF01841">
    <property type="entry name" value="Transglut_core"/>
    <property type="match status" value="1"/>
</dbReference>
<feature type="domain" description="BIG2" evidence="2">
    <location>
        <begin position="36"/>
        <end position="113"/>
    </location>
</feature>
<keyword evidence="1" id="KW-0732">Signal</keyword>
<evidence type="ECO:0000259" key="2">
    <source>
        <dbReference type="SMART" id="SM00635"/>
    </source>
</evidence>
<proteinExistence type="predicted"/>
<dbReference type="Gene3D" id="2.60.40.1080">
    <property type="match status" value="1"/>
</dbReference>
<dbReference type="PANTHER" id="PTHR38339">
    <property type="entry name" value="TRANSGLUTAMINASE DOMAIN PROTEIN"/>
    <property type="match status" value="1"/>
</dbReference>
<dbReference type="InterPro" id="IPR002931">
    <property type="entry name" value="Transglutaminase-like"/>
</dbReference>
<dbReference type="SUPFAM" id="SSF54001">
    <property type="entry name" value="Cysteine proteinases"/>
    <property type="match status" value="1"/>
</dbReference>
<gene>
    <name evidence="3" type="ORF">FYJ65_08235</name>
</gene>
<dbReference type="InterPro" id="IPR008964">
    <property type="entry name" value="Invasin/intimin_cell_adhesion"/>
</dbReference>
<sequence>MHMYTQISSKKRMTALLVAFAFLLGTFAVGTETVSAASKLKVSPTRKTVYIGSKVTIKANKKVKWSVSGKKKIVKIVSKKSKKNKKVTVKAYKAGTAYVKAKYGKKTKKIRITVRSKVPTKINVVSTETGIGVGNHCTVKVKSVSPSYASKSVTWSSSNTKIATVNASGLVKGVKPGVATITATSKMSKAKKGSVKIRVLKTLSGTVTMTTSVTDETKFPKGKVTRVWIPVPQTDRDQTVAPSTIQCKAEKATEGPKETVDSSGNKAFYVVWDENTEPKDRTATLSYNISRREIVRPDNLAALEKGKVDTKEMAPYLRESKRSGSLTDGIVKETADKIVKDANAKTVYQKAQAIYEWVCENISRDNSRHTPGIGAGNAEYILNHPNEGGKCTDTNSVFIALCRAAGVPARGVYGLSLNELEGKPGTYIQKCKPQYYLPGYGWAEADTSAVLKEIIGHEDEYRKADTPEMKEEWKNIKDRYWGNGSEQWIMLSTGDDIELSPRQSAVTAEDQYPTDKYPEKWPQRLAGLNDDGTLNYFVYPYVEYDGQFNHAYKKLAAEYPHFTFNYTFEEDAGCNC</sequence>
<feature type="chain" id="PRO_5039350553" description="BIG2 domain-containing protein" evidence="1">
    <location>
        <begin position="31"/>
        <end position="576"/>
    </location>
</feature>
<protein>
    <recommendedName>
        <fullName evidence="2">BIG2 domain-containing protein</fullName>
    </recommendedName>
</protein>
<feature type="signal peptide" evidence="1">
    <location>
        <begin position="1"/>
        <end position="30"/>
    </location>
</feature>
<evidence type="ECO:0000313" key="3">
    <source>
        <dbReference type="EMBL" id="MST71291.1"/>
    </source>
</evidence>
<dbReference type="InterPro" id="IPR003343">
    <property type="entry name" value="Big_2"/>
</dbReference>
<comment type="caution">
    <text evidence="3">The sequence shown here is derived from an EMBL/GenBank/DDBJ whole genome shotgun (WGS) entry which is preliminary data.</text>
</comment>
<accession>A0A6N7XP59</accession>
<evidence type="ECO:0000313" key="4">
    <source>
        <dbReference type="Proteomes" id="UP000469424"/>
    </source>
</evidence>
<reference evidence="3 4" key="1">
    <citation type="submission" date="2019-08" db="EMBL/GenBank/DDBJ databases">
        <title>In-depth cultivation of the pig gut microbiome towards novel bacterial diversity and tailored functional studies.</title>
        <authorList>
            <person name="Wylensek D."/>
            <person name="Hitch T.C.A."/>
            <person name="Clavel T."/>
        </authorList>
    </citation>
    <scope>NUCLEOTIDE SEQUENCE [LARGE SCALE GENOMIC DNA]</scope>
    <source>
        <strain evidence="3 4">WCA-MUC-591-APC-4B</strain>
    </source>
</reference>
<keyword evidence="4" id="KW-1185">Reference proteome</keyword>
<dbReference type="Pfam" id="PF02368">
    <property type="entry name" value="Big_2"/>
    <property type="match status" value="1"/>
</dbReference>
<dbReference type="SMART" id="SM00635">
    <property type="entry name" value="BID_2"/>
    <property type="match status" value="2"/>
</dbReference>
<dbReference type="EMBL" id="VUNA01000019">
    <property type="protein sequence ID" value="MST71291.1"/>
    <property type="molecule type" value="Genomic_DNA"/>
</dbReference>